<dbReference type="EMBL" id="LXEP01000001">
    <property type="protein sequence ID" value="OAT24242.1"/>
    <property type="molecule type" value="Genomic_DNA"/>
</dbReference>
<feature type="chain" id="PRO_5008593718" evidence="1">
    <location>
        <begin position="20"/>
        <end position="102"/>
    </location>
</feature>
<sequence length="102" mass="11163">MKKLSIASLLLILPVMSYASGVGSLYSQISRTCVFDISANGNPETQLPWKSSAEANKLDPKIAKTFEEAHKANPRLLDVSSVCIDEVMAKYKELYGETIPVT</sequence>
<proteinExistence type="predicted"/>
<evidence type="ECO:0000313" key="2">
    <source>
        <dbReference type="EMBL" id="OAT24242.1"/>
    </source>
</evidence>
<reference evidence="2 3" key="1">
    <citation type="submission" date="2016-04" db="EMBL/GenBank/DDBJ databases">
        <title>ATOL: Assembling a taxonomically balanced genome-scale reconstruction of the evolutionary history of the Enterobacteriaceae.</title>
        <authorList>
            <person name="Plunkett G.III."/>
            <person name="Neeno-Eckwall E.C."/>
            <person name="Glasner J.D."/>
            <person name="Perna N.T."/>
        </authorList>
    </citation>
    <scope>NUCLEOTIDE SEQUENCE [LARGE SCALE GENOMIC DNA]</scope>
    <source>
        <strain evidence="2 3">ATCC 51604</strain>
    </source>
</reference>
<comment type="caution">
    <text evidence="2">The sequence shown here is derived from an EMBL/GenBank/DDBJ whole genome shotgun (WGS) entry which is preliminary data.</text>
</comment>
<evidence type="ECO:0000256" key="1">
    <source>
        <dbReference type="SAM" id="SignalP"/>
    </source>
</evidence>
<evidence type="ECO:0000313" key="3">
    <source>
        <dbReference type="Proteomes" id="UP000078504"/>
    </source>
</evidence>
<organism evidence="2 3">
    <name type="scientific">Buttiauxella gaviniae ATCC 51604</name>
    <dbReference type="NCBI Taxonomy" id="1354253"/>
    <lineage>
        <taxon>Bacteria</taxon>
        <taxon>Pseudomonadati</taxon>
        <taxon>Pseudomonadota</taxon>
        <taxon>Gammaproteobacteria</taxon>
        <taxon>Enterobacterales</taxon>
        <taxon>Enterobacteriaceae</taxon>
        <taxon>Buttiauxella</taxon>
    </lineage>
</organism>
<protein>
    <submittedName>
        <fullName evidence="2">Uncharacterized protein</fullName>
    </submittedName>
</protein>
<accession>A0A1B7I6Z1</accession>
<dbReference type="Proteomes" id="UP000078504">
    <property type="component" value="Unassembled WGS sequence"/>
</dbReference>
<gene>
    <name evidence="2" type="ORF">M977_00073</name>
</gene>
<name>A0A1B7I6Z1_9ENTR</name>
<dbReference type="PATRIC" id="fig|1354253.4.peg.74"/>
<keyword evidence="1" id="KW-0732">Signal</keyword>
<dbReference type="AlphaFoldDB" id="A0A1B7I6Z1"/>
<feature type="signal peptide" evidence="1">
    <location>
        <begin position="1"/>
        <end position="19"/>
    </location>
</feature>